<feature type="domain" description="IstB-like ATP-binding" evidence="1">
    <location>
        <begin position="3"/>
        <end position="35"/>
    </location>
</feature>
<comment type="caution">
    <text evidence="2">The sequence shown here is derived from an EMBL/GenBank/DDBJ whole genome shotgun (WGS) entry which is preliminary data.</text>
</comment>
<accession>A9DKF7</accession>
<name>A9DKF7_9GAMM</name>
<dbReference type="AlphaFoldDB" id="A9DKF7"/>
<dbReference type="EMBL" id="ABIC01000061">
    <property type="protein sequence ID" value="EDP98909.1"/>
    <property type="molecule type" value="Genomic_DNA"/>
</dbReference>
<protein>
    <submittedName>
        <fullName evidence="2">Putative transposase subunit</fullName>
    </submittedName>
</protein>
<reference evidence="2 3" key="1">
    <citation type="submission" date="2007-10" db="EMBL/GenBank/DDBJ databases">
        <authorList>
            <person name="Yayanos A."/>
            <person name="Ferriera S."/>
            <person name="Johnson J."/>
            <person name="Kravitz S."/>
            <person name="Halpern A."/>
            <person name="Remington K."/>
            <person name="Beeson K."/>
            <person name="Tran B."/>
            <person name="Rogers Y.-H."/>
            <person name="Friedman R."/>
            <person name="Venter J.C."/>
        </authorList>
    </citation>
    <scope>NUCLEOTIDE SEQUENCE [LARGE SCALE GENOMIC DNA]</scope>
    <source>
        <strain evidence="2 3">KT99</strain>
    </source>
</reference>
<gene>
    <name evidence="2" type="ORF">KT99_20918</name>
</gene>
<proteinExistence type="predicted"/>
<dbReference type="Proteomes" id="UP000005839">
    <property type="component" value="Unassembled WGS sequence"/>
</dbReference>
<sequence>MISNATIADTLLDRLIHNGHRIELGGESMRKLAQSDHLG</sequence>
<organism evidence="2 3">
    <name type="scientific">Shewanella benthica KT99</name>
    <dbReference type="NCBI Taxonomy" id="314608"/>
    <lineage>
        <taxon>Bacteria</taxon>
        <taxon>Pseudomonadati</taxon>
        <taxon>Pseudomonadota</taxon>
        <taxon>Gammaproteobacteria</taxon>
        <taxon>Alteromonadales</taxon>
        <taxon>Shewanellaceae</taxon>
        <taxon>Shewanella</taxon>
    </lineage>
</organism>
<dbReference type="GO" id="GO:0005524">
    <property type="term" value="F:ATP binding"/>
    <property type="evidence" value="ECO:0007669"/>
    <property type="project" value="InterPro"/>
</dbReference>
<evidence type="ECO:0000313" key="3">
    <source>
        <dbReference type="Proteomes" id="UP000005839"/>
    </source>
</evidence>
<keyword evidence="3" id="KW-1185">Reference proteome</keyword>
<dbReference type="Pfam" id="PF01695">
    <property type="entry name" value="IstB_IS21"/>
    <property type="match status" value="1"/>
</dbReference>
<dbReference type="STRING" id="314608.KT99_20918"/>
<evidence type="ECO:0000313" key="2">
    <source>
        <dbReference type="EMBL" id="EDP98909.1"/>
    </source>
</evidence>
<evidence type="ECO:0000259" key="1">
    <source>
        <dbReference type="Pfam" id="PF01695"/>
    </source>
</evidence>
<dbReference type="InterPro" id="IPR002611">
    <property type="entry name" value="IstB_ATP-bd"/>
</dbReference>